<dbReference type="GO" id="GO:0032259">
    <property type="term" value="P:methylation"/>
    <property type="evidence" value="ECO:0007669"/>
    <property type="project" value="UniProtKB-KW"/>
</dbReference>
<evidence type="ECO:0000313" key="2">
    <source>
        <dbReference type="EMBL" id="RNG17854.1"/>
    </source>
</evidence>
<dbReference type="AlphaFoldDB" id="A0A3M8VJU7"/>
<name>A0A3M8VJU7_9ACTN</name>
<evidence type="ECO:0000259" key="1">
    <source>
        <dbReference type="Pfam" id="PF08241"/>
    </source>
</evidence>
<dbReference type="GO" id="GO:0008757">
    <property type="term" value="F:S-adenosylmethionine-dependent methyltransferase activity"/>
    <property type="evidence" value="ECO:0007669"/>
    <property type="project" value="InterPro"/>
</dbReference>
<dbReference type="Gene3D" id="3.40.50.150">
    <property type="entry name" value="Vaccinia Virus protein VP39"/>
    <property type="match status" value="1"/>
</dbReference>
<evidence type="ECO:0000313" key="3">
    <source>
        <dbReference type="Proteomes" id="UP000275401"/>
    </source>
</evidence>
<dbReference type="RefSeq" id="WP_123104574.1">
    <property type="nucleotide sequence ID" value="NZ_RIBZ01000326.1"/>
</dbReference>
<reference evidence="2 3" key="1">
    <citation type="submission" date="2018-11" db="EMBL/GenBank/DDBJ databases">
        <title>The Potential of Streptomyces as Biocontrol Agents against the Tomato grey mould, Botrytis cinerea (Gray mold) Frontiers in Microbiology.</title>
        <authorList>
            <person name="Li D."/>
        </authorList>
    </citation>
    <scope>NUCLEOTIDE SEQUENCE [LARGE SCALE GENOMIC DNA]</scope>
    <source>
        <strain evidence="2 3">NEAU-LD23</strain>
    </source>
</reference>
<dbReference type="SUPFAM" id="SSF53335">
    <property type="entry name" value="S-adenosyl-L-methionine-dependent methyltransferases"/>
    <property type="match status" value="1"/>
</dbReference>
<dbReference type="PANTHER" id="PTHR43591">
    <property type="entry name" value="METHYLTRANSFERASE"/>
    <property type="match status" value="1"/>
</dbReference>
<keyword evidence="3" id="KW-1185">Reference proteome</keyword>
<protein>
    <submittedName>
        <fullName evidence="2">Class I SAM-dependent methyltransferase</fullName>
    </submittedName>
</protein>
<dbReference type="InterPro" id="IPR013216">
    <property type="entry name" value="Methyltransf_11"/>
</dbReference>
<dbReference type="Proteomes" id="UP000275401">
    <property type="component" value="Unassembled WGS sequence"/>
</dbReference>
<accession>A0A3M8VJU7</accession>
<dbReference type="InterPro" id="IPR029063">
    <property type="entry name" value="SAM-dependent_MTases_sf"/>
</dbReference>
<dbReference type="EMBL" id="RIBZ01000326">
    <property type="protein sequence ID" value="RNG17854.1"/>
    <property type="molecule type" value="Genomic_DNA"/>
</dbReference>
<dbReference type="PANTHER" id="PTHR43591:SF24">
    <property type="entry name" value="2-METHOXY-6-POLYPRENYL-1,4-BENZOQUINOL METHYLASE, MITOCHONDRIAL"/>
    <property type="match status" value="1"/>
</dbReference>
<sequence length="283" mass="30357">MTSNTRQQDLAVTDTARLATSAYADDQHLAARQSIYLWQKPRYDLPGIIVEHLAKTNGTILDVGCGNGKFITRIRQDRPDIKVIGLDISIGIITSVSHPVAVADAQALPVADASVDAVLAMHMLYHVPDIPAAIKEAARVLRPGGLVIASTNSENDKHELDQLWSAAAAEVLGTLEGPSRISLSSRFSLEKAPELFRNELVNIRVLKLPGVIELTDVAPAVAHFASYEAWADQLGTPFATTLQRASELAAAEITEHGSLRITCLGGIIIAQKANTDMGLNVTD</sequence>
<keyword evidence="2" id="KW-0489">Methyltransferase</keyword>
<dbReference type="CDD" id="cd02440">
    <property type="entry name" value="AdoMet_MTases"/>
    <property type="match status" value="1"/>
</dbReference>
<feature type="domain" description="Methyltransferase type 11" evidence="1">
    <location>
        <begin position="61"/>
        <end position="148"/>
    </location>
</feature>
<dbReference type="Pfam" id="PF08241">
    <property type="entry name" value="Methyltransf_11"/>
    <property type="match status" value="1"/>
</dbReference>
<comment type="caution">
    <text evidence="2">The sequence shown here is derived from an EMBL/GenBank/DDBJ whole genome shotgun (WGS) entry which is preliminary data.</text>
</comment>
<gene>
    <name evidence="2" type="ORF">EEJ42_29125</name>
</gene>
<organism evidence="2 3">
    <name type="scientific">Streptomyces botrytidirepellens</name>
    <dbReference type="NCBI Taxonomy" id="2486417"/>
    <lineage>
        <taxon>Bacteria</taxon>
        <taxon>Bacillati</taxon>
        <taxon>Actinomycetota</taxon>
        <taxon>Actinomycetes</taxon>
        <taxon>Kitasatosporales</taxon>
        <taxon>Streptomycetaceae</taxon>
        <taxon>Streptomyces</taxon>
    </lineage>
</organism>
<keyword evidence="2" id="KW-0808">Transferase</keyword>
<proteinExistence type="predicted"/>